<gene>
    <name evidence="2" type="ORF">N0B31_15210</name>
</gene>
<proteinExistence type="predicted"/>
<dbReference type="RefSeq" id="WP_260592477.1">
    <property type="nucleotide sequence ID" value="NZ_CP104003.1"/>
</dbReference>
<protein>
    <submittedName>
        <fullName evidence="2">Phosphotransferase family protein</fullName>
    </submittedName>
</protein>
<dbReference type="SUPFAM" id="SSF56112">
    <property type="entry name" value="Protein kinase-like (PK-like)"/>
    <property type="match status" value="1"/>
</dbReference>
<reference evidence="2" key="1">
    <citation type="submission" date="2022-09" db="EMBL/GenBank/DDBJ databases">
        <title>Diverse halophilic archaea isolated from saline environments.</title>
        <authorList>
            <person name="Cui H.-L."/>
        </authorList>
    </citation>
    <scope>NUCLEOTIDE SEQUENCE</scope>
    <source>
        <strain evidence="2">ZS-35-S2</strain>
    </source>
</reference>
<dbReference type="GeneID" id="74943798"/>
<dbReference type="Gene3D" id="3.90.1200.10">
    <property type="match status" value="1"/>
</dbReference>
<feature type="domain" description="Aminoglycoside phosphotransferase" evidence="1">
    <location>
        <begin position="31"/>
        <end position="262"/>
    </location>
</feature>
<organism evidence="2 3">
    <name type="scientific">Salinirubellus salinus</name>
    <dbReference type="NCBI Taxonomy" id="1364945"/>
    <lineage>
        <taxon>Archaea</taxon>
        <taxon>Methanobacteriati</taxon>
        <taxon>Methanobacteriota</taxon>
        <taxon>Stenosarchaea group</taxon>
        <taxon>Halobacteria</taxon>
        <taxon>Halobacteriales</taxon>
        <taxon>Natronomonadaceae</taxon>
        <taxon>Salinirubellus</taxon>
    </lineage>
</organism>
<dbReference type="AlphaFoldDB" id="A0A9E7R271"/>
<dbReference type="KEGG" id="ssai:N0B31_15210"/>
<dbReference type="InterPro" id="IPR011009">
    <property type="entry name" value="Kinase-like_dom_sf"/>
</dbReference>
<dbReference type="Proteomes" id="UP001057580">
    <property type="component" value="Chromosome"/>
</dbReference>
<dbReference type="InterPro" id="IPR041726">
    <property type="entry name" value="ACAD10_11_N"/>
</dbReference>
<sequence>MTDVGELVDEAALATFCREALGGAPDAALGVERHGEGFSNETLLVEWDDRALVLRRPPAGDHAEGAHDVLREARVVDAVSGEVPVPEIAATCDDTDVIGSPFVLMERLDGDVLRAEEPDRFATAAHRRAVGERLVETLADVHAVDYEAIGLEAGTFGYPDGYLERQVENFTEQLEWLLPTTEQDREVPHLREVGDWLAENLPEESDHTLVHGDYKLDNLMFESGTPPTVAGVLDWELSTLGDPLADLGWMLVFWREPHDPDPGLPGRFLPRFMEHEDYPTRTELVARYEDRTGRAFTDERFYRGLAAYKIATTAEAMYYRYREGDADDPLYPALEEGVPELARRAKRIVDGEEPL</sequence>
<dbReference type="EMBL" id="CP104003">
    <property type="protein sequence ID" value="UWM53483.1"/>
    <property type="molecule type" value="Genomic_DNA"/>
</dbReference>
<dbReference type="PANTHER" id="PTHR47829:SF1">
    <property type="entry name" value="HAD FAMILY PHOSPHATASE"/>
    <property type="match status" value="1"/>
</dbReference>
<accession>A0A9E7R271</accession>
<keyword evidence="3" id="KW-1185">Reference proteome</keyword>
<dbReference type="InterPro" id="IPR002575">
    <property type="entry name" value="Aminoglycoside_PTrfase"/>
</dbReference>
<dbReference type="PANTHER" id="PTHR47829">
    <property type="entry name" value="HYDROLASE, PUTATIVE (AFU_ORTHOLOGUE AFUA_1G12880)-RELATED"/>
    <property type="match status" value="1"/>
</dbReference>
<evidence type="ECO:0000313" key="3">
    <source>
        <dbReference type="Proteomes" id="UP001057580"/>
    </source>
</evidence>
<evidence type="ECO:0000313" key="2">
    <source>
        <dbReference type="EMBL" id="UWM53483.1"/>
    </source>
</evidence>
<dbReference type="CDD" id="cd05154">
    <property type="entry name" value="ACAD10_11_N-like"/>
    <property type="match status" value="1"/>
</dbReference>
<dbReference type="InterPro" id="IPR052898">
    <property type="entry name" value="ACAD10-like"/>
</dbReference>
<dbReference type="Pfam" id="PF01636">
    <property type="entry name" value="APH"/>
    <property type="match status" value="1"/>
</dbReference>
<name>A0A9E7R271_9EURY</name>
<evidence type="ECO:0000259" key="1">
    <source>
        <dbReference type="Pfam" id="PF01636"/>
    </source>
</evidence>
<dbReference type="Gene3D" id="3.30.200.20">
    <property type="entry name" value="Phosphorylase Kinase, domain 1"/>
    <property type="match status" value="1"/>
</dbReference>